<reference evidence="2 4" key="1">
    <citation type="submission" date="2017-11" db="EMBL/GenBank/DDBJ databases">
        <title>De novo assembly and phasing of dikaryotic genomes from two isolates of Puccinia coronata f. sp. avenae, the causal agent of oat crown rust.</title>
        <authorList>
            <person name="Miller M.E."/>
            <person name="Zhang Y."/>
            <person name="Omidvar V."/>
            <person name="Sperschneider J."/>
            <person name="Schwessinger B."/>
            <person name="Raley C."/>
            <person name="Palmer J.M."/>
            <person name="Garnica D."/>
            <person name="Upadhyaya N."/>
            <person name="Rathjen J."/>
            <person name="Taylor J.M."/>
            <person name="Park R.F."/>
            <person name="Dodds P.N."/>
            <person name="Hirsch C.D."/>
            <person name="Kianian S.F."/>
            <person name="Figueroa M."/>
        </authorList>
    </citation>
    <scope>NUCLEOTIDE SEQUENCE [LARGE SCALE GENOMIC DNA]</scope>
    <source>
        <strain evidence="2">12SD80</strain>
    </source>
</reference>
<proteinExistence type="predicted"/>
<sequence length="119" mass="13007">MSLVGSPSSLELNELNWLTELNELGWVPAGTCHLYAGTCHLYAGTCHLYAGTCHLYAGTCHLYAGTCHLYAGTCHLYAGTCWRKCGLRKDKDTQEAAKELAARKPKKPIAAPKESWLHG</sequence>
<dbReference type="EMBL" id="PGCI01000234">
    <property type="protein sequence ID" value="PLW32826.1"/>
    <property type="molecule type" value="Genomic_DNA"/>
</dbReference>
<accession>A0A2N5T2Q2</accession>
<name>A0A2N5T2Q2_9BASI</name>
<evidence type="ECO:0000256" key="1">
    <source>
        <dbReference type="SAM" id="MobiDB-lite"/>
    </source>
</evidence>
<evidence type="ECO:0000313" key="3">
    <source>
        <dbReference type="EMBL" id="PLW32826.1"/>
    </source>
</evidence>
<feature type="region of interest" description="Disordered" evidence="1">
    <location>
        <begin position="96"/>
        <end position="119"/>
    </location>
</feature>
<evidence type="ECO:0000313" key="2">
    <source>
        <dbReference type="EMBL" id="PLW19773.1"/>
    </source>
</evidence>
<dbReference type="EMBL" id="PGCI01000709">
    <property type="protein sequence ID" value="PLW19773.1"/>
    <property type="molecule type" value="Genomic_DNA"/>
</dbReference>
<dbReference type="AlphaFoldDB" id="A0A2N5T2Q2"/>
<organism evidence="2 4">
    <name type="scientific">Puccinia coronata f. sp. avenae</name>
    <dbReference type="NCBI Taxonomy" id="200324"/>
    <lineage>
        <taxon>Eukaryota</taxon>
        <taxon>Fungi</taxon>
        <taxon>Dikarya</taxon>
        <taxon>Basidiomycota</taxon>
        <taxon>Pucciniomycotina</taxon>
        <taxon>Pucciniomycetes</taxon>
        <taxon>Pucciniales</taxon>
        <taxon>Pucciniaceae</taxon>
        <taxon>Puccinia</taxon>
    </lineage>
</organism>
<comment type="caution">
    <text evidence="2">The sequence shown here is derived from an EMBL/GenBank/DDBJ whole genome shotgun (WGS) entry which is preliminary data.</text>
</comment>
<gene>
    <name evidence="3" type="ORF">PCASD_13950</name>
    <name evidence="2" type="ORF">PCASD_20803</name>
</gene>
<dbReference type="Proteomes" id="UP000235392">
    <property type="component" value="Unassembled WGS sequence"/>
</dbReference>
<evidence type="ECO:0000313" key="4">
    <source>
        <dbReference type="Proteomes" id="UP000235392"/>
    </source>
</evidence>
<protein>
    <submittedName>
        <fullName evidence="2">Uncharacterized protein</fullName>
    </submittedName>
</protein>